<gene>
    <name evidence="2" type="ORF">GALMADRAFT_245041</name>
</gene>
<dbReference type="OrthoDB" id="3268823at2759"/>
<evidence type="ECO:0000313" key="2">
    <source>
        <dbReference type="EMBL" id="KDR78062.1"/>
    </source>
</evidence>
<feature type="compositionally biased region" description="Polar residues" evidence="1">
    <location>
        <begin position="1"/>
        <end position="12"/>
    </location>
</feature>
<keyword evidence="3" id="KW-1185">Reference proteome</keyword>
<feature type="compositionally biased region" description="Polar residues" evidence="1">
    <location>
        <begin position="166"/>
        <end position="179"/>
    </location>
</feature>
<reference evidence="3" key="1">
    <citation type="journal article" date="2014" name="Proc. Natl. Acad. Sci. U.S.A.">
        <title>Extensive sampling of basidiomycete genomes demonstrates inadequacy of the white-rot/brown-rot paradigm for wood decay fungi.</title>
        <authorList>
            <person name="Riley R."/>
            <person name="Salamov A.A."/>
            <person name="Brown D.W."/>
            <person name="Nagy L.G."/>
            <person name="Floudas D."/>
            <person name="Held B.W."/>
            <person name="Levasseur A."/>
            <person name="Lombard V."/>
            <person name="Morin E."/>
            <person name="Otillar R."/>
            <person name="Lindquist E.A."/>
            <person name="Sun H."/>
            <person name="LaButti K.M."/>
            <person name="Schmutz J."/>
            <person name="Jabbour D."/>
            <person name="Luo H."/>
            <person name="Baker S.E."/>
            <person name="Pisabarro A.G."/>
            <person name="Walton J.D."/>
            <person name="Blanchette R.A."/>
            <person name="Henrissat B."/>
            <person name="Martin F."/>
            <person name="Cullen D."/>
            <person name="Hibbett D.S."/>
            <person name="Grigoriev I.V."/>
        </authorList>
    </citation>
    <scope>NUCLEOTIDE SEQUENCE [LARGE SCALE GENOMIC DNA]</scope>
    <source>
        <strain evidence="3">CBS 339.88</strain>
    </source>
</reference>
<feature type="compositionally biased region" description="Low complexity" evidence="1">
    <location>
        <begin position="451"/>
        <end position="464"/>
    </location>
</feature>
<feature type="compositionally biased region" description="Low complexity" evidence="1">
    <location>
        <begin position="66"/>
        <end position="82"/>
    </location>
</feature>
<feature type="region of interest" description="Disordered" evidence="1">
    <location>
        <begin position="1"/>
        <end position="113"/>
    </location>
</feature>
<dbReference type="HOGENOM" id="CLU_536497_0_0_1"/>
<name>A0A067T6U9_GALM3</name>
<feature type="compositionally biased region" description="Polar residues" evidence="1">
    <location>
        <begin position="251"/>
        <end position="262"/>
    </location>
</feature>
<feature type="compositionally biased region" description="Polar residues" evidence="1">
    <location>
        <begin position="219"/>
        <end position="242"/>
    </location>
</feature>
<evidence type="ECO:0000313" key="3">
    <source>
        <dbReference type="Proteomes" id="UP000027222"/>
    </source>
</evidence>
<feature type="compositionally biased region" description="Basic and acidic residues" evidence="1">
    <location>
        <begin position="466"/>
        <end position="476"/>
    </location>
</feature>
<feature type="compositionally biased region" description="Low complexity" evidence="1">
    <location>
        <begin position="199"/>
        <end position="211"/>
    </location>
</feature>
<organism evidence="2 3">
    <name type="scientific">Galerina marginata (strain CBS 339.88)</name>
    <dbReference type="NCBI Taxonomy" id="685588"/>
    <lineage>
        <taxon>Eukaryota</taxon>
        <taxon>Fungi</taxon>
        <taxon>Dikarya</taxon>
        <taxon>Basidiomycota</taxon>
        <taxon>Agaricomycotina</taxon>
        <taxon>Agaricomycetes</taxon>
        <taxon>Agaricomycetidae</taxon>
        <taxon>Agaricales</taxon>
        <taxon>Agaricineae</taxon>
        <taxon>Strophariaceae</taxon>
        <taxon>Galerina</taxon>
    </lineage>
</organism>
<feature type="compositionally biased region" description="Polar residues" evidence="1">
    <location>
        <begin position="325"/>
        <end position="339"/>
    </location>
</feature>
<feature type="compositionally biased region" description="Basic and acidic residues" evidence="1">
    <location>
        <begin position="295"/>
        <end position="312"/>
    </location>
</feature>
<dbReference type="AlphaFoldDB" id="A0A067T6U9"/>
<feature type="compositionally biased region" description="Polar residues" evidence="1">
    <location>
        <begin position="95"/>
        <end position="104"/>
    </location>
</feature>
<accession>A0A067T6U9</accession>
<feature type="compositionally biased region" description="Polar residues" evidence="1">
    <location>
        <begin position="385"/>
        <end position="396"/>
    </location>
</feature>
<feature type="compositionally biased region" description="Basic and acidic residues" evidence="1">
    <location>
        <begin position="277"/>
        <end position="287"/>
    </location>
</feature>
<feature type="compositionally biased region" description="Basic and acidic residues" evidence="1">
    <location>
        <begin position="491"/>
        <end position="537"/>
    </location>
</feature>
<feature type="region of interest" description="Disordered" evidence="1">
    <location>
        <begin position="143"/>
        <end position="548"/>
    </location>
</feature>
<dbReference type="Proteomes" id="UP000027222">
    <property type="component" value="Unassembled WGS sequence"/>
</dbReference>
<feature type="compositionally biased region" description="Basic and acidic residues" evidence="1">
    <location>
        <begin position="349"/>
        <end position="362"/>
    </location>
</feature>
<proteinExistence type="predicted"/>
<protein>
    <submittedName>
        <fullName evidence="2">Uncharacterized protein</fullName>
    </submittedName>
</protein>
<evidence type="ECO:0000256" key="1">
    <source>
        <dbReference type="SAM" id="MobiDB-lite"/>
    </source>
</evidence>
<sequence>MADNIVHTSSNDVNDKPLPALDPLPTPRDKDEPPSQWAASTIDALAPGPPGLHSADKPPGGMAAVTSTYNTPAYPPSTATTPGNEFPGAFPRGHGQSQSGVTTQDVRDAAASAMETAKGYAISAKDTVGGYLPSSVAAYLPQSLTTDKSAAPNPNGEREADVLERTPSTGRQPSDNSLARPQPESETMRDSDSIVDNKSGTTSGTPSSQQQDNVEEPSTDASTRSLAGSRVDTWSRTATPGANSMLGDASINDSADSNTRNGDGTLKTPASAIVEAQADHSAQHLDDNSNSGETNLERPDIQHHAEETRHIPSDASPPDPVPTPNAKSPSSIHPDSPNTAGREYPFSSGEEKELREGGRPDTMRGFVHGSVDSTKATPGHEPVGTQENKGNLSSLVDSAKATAGHGSSVDSTKATPGHGPMGGPQDKGRGEADIGMLPSTRGVNAALNTKTEATPTSSGSATATPKDADHKPKTAGDDAPLGIGPTPPSHAKSDSDSANSKEKPKTKSGFMDKIRGEMKVLSGKLEHDQEKVDEGRRMMGKPTTGNKN</sequence>
<dbReference type="EMBL" id="KL142375">
    <property type="protein sequence ID" value="KDR78062.1"/>
    <property type="molecule type" value="Genomic_DNA"/>
</dbReference>